<keyword evidence="3" id="KW-1185">Reference proteome</keyword>
<organism evidence="2 3">
    <name type="scientific">Pseudomonas duriflava</name>
    <dbReference type="NCBI Taxonomy" id="459528"/>
    <lineage>
        <taxon>Bacteria</taxon>
        <taxon>Pseudomonadati</taxon>
        <taxon>Pseudomonadota</taxon>
        <taxon>Gammaproteobacteria</taxon>
        <taxon>Pseudomonadales</taxon>
        <taxon>Pseudomonadaceae</taxon>
        <taxon>Pseudomonas</taxon>
    </lineage>
</organism>
<gene>
    <name evidence="2" type="ORF">IQ22_01051</name>
</gene>
<name>A0A562QK82_9PSED</name>
<sequence>MTTLSSHIPTTATVSSIDQRALILAMAGPWATLDIVYSLTPWPEDDSFPPTFPNSLSEPTEYRQYRLQ</sequence>
<dbReference type="EMBL" id="VLKY01000003">
    <property type="protein sequence ID" value="TWI56600.1"/>
    <property type="molecule type" value="Genomic_DNA"/>
</dbReference>
<reference evidence="2 3" key="1">
    <citation type="journal article" date="2015" name="Stand. Genomic Sci.">
        <title>Genomic Encyclopedia of Bacterial and Archaeal Type Strains, Phase III: the genomes of soil and plant-associated and newly described type strains.</title>
        <authorList>
            <person name="Whitman W.B."/>
            <person name="Woyke T."/>
            <person name="Klenk H.P."/>
            <person name="Zhou Y."/>
            <person name="Lilburn T.G."/>
            <person name="Beck B.J."/>
            <person name="De Vos P."/>
            <person name="Vandamme P."/>
            <person name="Eisen J.A."/>
            <person name="Garrity G."/>
            <person name="Hugenholtz P."/>
            <person name="Kyrpides N.C."/>
        </authorList>
    </citation>
    <scope>NUCLEOTIDE SEQUENCE [LARGE SCALE GENOMIC DNA]</scope>
    <source>
        <strain evidence="2 3">CGMCC 1.6858</strain>
    </source>
</reference>
<protein>
    <submittedName>
        <fullName evidence="2">Uncharacterized protein</fullName>
    </submittedName>
</protein>
<evidence type="ECO:0000313" key="2">
    <source>
        <dbReference type="EMBL" id="TWI56600.1"/>
    </source>
</evidence>
<evidence type="ECO:0000313" key="3">
    <source>
        <dbReference type="Proteomes" id="UP000316905"/>
    </source>
</evidence>
<accession>A0A562QK82</accession>
<proteinExistence type="predicted"/>
<evidence type="ECO:0000256" key="1">
    <source>
        <dbReference type="SAM" id="MobiDB-lite"/>
    </source>
</evidence>
<dbReference type="Proteomes" id="UP000316905">
    <property type="component" value="Unassembled WGS sequence"/>
</dbReference>
<dbReference type="AlphaFoldDB" id="A0A562QK82"/>
<comment type="caution">
    <text evidence="2">The sequence shown here is derived from an EMBL/GenBank/DDBJ whole genome shotgun (WGS) entry which is preliminary data.</text>
</comment>
<feature type="region of interest" description="Disordered" evidence="1">
    <location>
        <begin position="48"/>
        <end position="68"/>
    </location>
</feature>